<evidence type="ECO:0000313" key="3">
    <source>
        <dbReference type="Proteomes" id="UP000059188"/>
    </source>
</evidence>
<gene>
    <name evidence="2" type="ORF">RSOLAG1IB_10514</name>
</gene>
<dbReference type="AlphaFoldDB" id="A0A0B7G2W6"/>
<organism evidence="2 3">
    <name type="scientific">Thanatephorus cucumeris (strain AG1-IB / isolate 7/3/14)</name>
    <name type="common">Lettuce bottom rot fungus</name>
    <name type="synonym">Rhizoctonia solani</name>
    <dbReference type="NCBI Taxonomy" id="1108050"/>
    <lineage>
        <taxon>Eukaryota</taxon>
        <taxon>Fungi</taxon>
        <taxon>Dikarya</taxon>
        <taxon>Basidiomycota</taxon>
        <taxon>Agaricomycotina</taxon>
        <taxon>Agaricomycetes</taxon>
        <taxon>Cantharellales</taxon>
        <taxon>Ceratobasidiaceae</taxon>
        <taxon>Rhizoctonia</taxon>
        <taxon>Rhizoctonia solani AG-1</taxon>
    </lineage>
</organism>
<dbReference type="InterPro" id="IPR000719">
    <property type="entry name" value="Prot_kinase_dom"/>
</dbReference>
<dbReference type="PANTHER" id="PTHR23257">
    <property type="entry name" value="SERINE-THREONINE PROTEIN KINASE"/>
    <property type="match status" value="1"/>
</dbReference>
<dbReference type="SMART" id="SM00220">
    <property type="entry name" value="S_TKc"/>
    <property type="match status" value="1"/>
</dbReference>
<dbReference type="InterPro" id="IPR050167">
    <property type="entry name" value="Ser_Thr_protein_kinase"/>
</dbReference>
<name>A0A0B7G2W6_THACB</name>
<feature type="domain" description="Protein kinase" evidence="1">
    <location>
        <begin position="1"/>
        <end position="214"/>
    </location>
</feature>
<keyword evidence="3" id="KW-1185">Reference proteome</keyword>
<dbReference type="Gene3D" id="1.10.510.10">
    <property type="entry name" value="Transferase(Phosphotransferase) domain 1"/>
    <property type="match status" value="1"/>
</dbReference>
<evidence type="ECO:0000259" key="1">
    <source>
        <dbReference type="PROSITE" id="PS50011"/>
    </source>
</evidence>
<proteinExistence type="predicted"/>
<dbReference type="PROSITE" id="PS50011">
    <property type="entry name" value="PROTEIN_KINASE_DOM"/>
    <property type="match status" value="1"/>
</dbReference>
<protein>
    <submittedName>
        <fullName evidence="2">Serine/threonine-protein kinase mos</fullName>
    </submittedName>
</protein>
<dbReference type="STRING" id="1108050.A0A0B7G2W6"/>
<dbReference type="OrthoDB" id="4062651at2759"/>
<reference evidence="2 3" key="1">
    <citation type="submission" date="2014-11" db="EMBL/GenBank/DDBJ databases">
        <authorList>
            <person name="Wibberg Daniel"/>
        </authorList>
    </citation>
    <scope>NUCLEOTIDE SEQUENCE [LARGE SCALE GENOMIC DNA]</scope>
    <source>
        <strain evidence="2">Rhizoctonia solani AG1-IB 7/3/14</strain>
    </source>
</reference>
<dbReference type="GO" id="GO:0005524">
    <property type="term" value="F:ATP binding"/>
    <property type="evidence" value="ECO:0007669"/>
    <property type="project" value="InterPro"/>
</dbReference>
<sequence>MSPALQKPDLLGSAQERYRVPPKLVQPPGAPLADCKSGFCRVSISICAGLAYLHENNVVHGDLKAANVLIADDGTPMLTDFGNSSLHSTTLQFTQTLSQPGYSLRWTAPEILRGKSGHTTAGDVYSLGMTILEVLTSEAPFPNKMEPSLYGHIVTNRKRPVRPKTIIPERSIFGNILWGILTSCWSYDPQLRLDSATVWYLVSTICTFWCKTWLITLWPLGEAADSRKAEGSRGTCGVGCGCGRDGRGVKLYQDMSKPRAFSVHAHQLALPLLHLFIAKRLRRTPFNSSGLQIKT</sequence>
<evidence type="ECO:0000313" key="2">
    <source>
        <dbReference type="EMBL" id="CEL62838.1"/>
    </source>
</evidence>
<keyword evidence="2" id="KW-0808">Transferase</keyword>
<dbReference type="GO" id="GO:0007165">
    <property type="term" value="P:signal transduction"/>
    <property type="evidence" value="ECO:0007669"/>
    <property type="project" value="TreeGrafter"/>
</dbReference>
<dbReference type="GO" id="GO:0005737">
    <property type="term" value="C:cytoplasm"/>
    <property type="evidence" value="ECO:0007669"/>
    <property type="project" value="TreeGrafter"/>
</dbReference>
<dbReference type="PROSITE" id="PS00108">
    <property type="entry name" value="PROTEIN_KINASE_ST"/>
    <property type="match status" value="1"/>
</dbReference>
<dbReference type="Pfam" id="PF00069">
    <property type="entry name" value="Pkinase"/>
    <property type="match status" value="1"/>
</dbReference>
<dbReference type="Proteomes" id="UP000059188">
    <property type="component" value="Unassembled WGS sequence"/>
</dbReference>
<dbReference type="SUPFAM" id="SSF56112">
    <property type="entry name" value="Protein kinase-like (PK-like)"/>
    <property type="match status" value="1"/>
</dbReference>
<dbReference type="InterPro" id="IPR008271">
    <property type="entry name" value="Ser/Thr_kinase_AS"/>
</dbReference>
<accession>A0A0B7G2W6</accession>
<keyword evidence="2" id="KW-0418">Kinase</keyword>
<dbReference type="EMBL" id="LN679171">
    <property type="protein sequence ID" value="CEL62838.1"/>
    <property type="molecule type" value="Genomic_DNA"/>
</dbReference>
<dbReference type="InterPro" id="IPR011009">
    <property type="entry name" value="Kinase-like_dom_sf"/>
</dbReference>
<dbReference type="GO" id="GO:0004672">
    <property type="term" value="F:protein kinase activity"/>
    <property type="evidence" value="ECO:0007669"/>
    <property type="project" value="InterPro"/>
</dbReference>